<dbReference type="HAMAP" id="MF_01884">
    <property type="entry name" value="Rho"/>
    <property type="match status" value="1"/>
</dbReference>
<keyword evidence="4 9" id="KW-0347">Helicase</keyword>
<keyword evidence="2 9" id="KW-0547">Nucleotide-binding</keyword>
<dbReference type="RefSeq" id="WP_072577355.1">
    <property type="nucleotide sequence ID" value="NZ_LWHB01000162.1"/>
</dbReference>
<dbReference type="PANTHER" id="PTHR46425">
    <property type="entry name" value="TRANSCRIPTION TERMINATION FACTOR RHO"/>
    <property type="match status" value="1"/>
</dbReference>
<evidence type="ECO:0000259" key="12">
    <source>
        <dbReference type="PROSITE" id="PS51856"/>
    </source>
</evidence>
<dbReference type="Pfam" id="PF07497">
    <property type="entry name" value="Rho_RNA_bind"/>
    <property type="match status" value="1"/>
</dbReference>
<dbReference type="Gene3D" id="2.40.50.140">
    <property type="entry name" value="Nucleic acid-binding proteins"/>
    <property type="match status" value="1"/>
</dbReference>
<keyword evidence="14" id="KW-1185">Reference proteome</keyword>
<dbReference type="GO" id="GO:0004386">
    <property type="term" value="F:helicase activity"/>
    <property type="evidence" value="ECO:0007669"/>
    <property type="project" value="UniProtKB-UniRule"/>
</dbReference>
<dbReference type="SUPFAM" id="SSF68912">
    <property type="entry name" value="Rho N-terminal domain-like"/>
    <property type="match status" value="1"/>
</dbReference>
<reference evidence="13 14" key="1">
    <citation type="submission" date="2018-06" db="EMBL/GenBank/DDBJ databases">
        <authorList>
            <consortium name="Pathogen Informatics"/>
            <person name="Doyle S."/>
        </authorList>
    </citation>
    <scope>NUCLEOTIDE SEQUENCE [LARGE SCALE GENOMIC DNA]</scope>
    <source>
        <strain evidence="13 14">NCTC13337</strain>
    </source>
</reference>
<dbReference type="SUPFAM" id="SSF50249">
    <property type="entry name" value="Nucleic acid-binding proteins"/>
    <property type="match status" value="1"/>
</dbReference>
<evidence type="ECO:0000313" key="13">
    <source>
        <dbReference type="EMBL" id="SUO95752.1"/>
    </source>
</evidence>
<feature type="domain" description="Rho RNA-BD" evidence="12">
    <location>
        <begin position="48"/>
        <end position="123"/>
    </location>
</feature>
<evidence type="ECO:0000256" key="9">
    <source>
        <dbReference type="HAMAP-Rule" id="MF_01884"/>
    </source>
</evidence>
<sequence>MNLSDLKKQSPQAILALAEEMGLEDIARKRKPELIFSILKAQAKNGETIEGDGVLELLPDGYGFLRAPINSYQASPDDLYVSPGIIRRCNLRTGDTVTGKLRPPKDNERYFALTKIDTINFDPRTAAKHKILFENLTPLHADEPLKLELGNGSSEDITARMIDMIAPIGKGQRGLIVSPPKAGKTVMLQNIAQSININHPECYLIVLLIDERPEEVTEMERTVNGEVLSSTFDEPAQRHVQVAEMAIEKAKRLVEHKRDVVILCDSITRLARAYNTVAPASGKILTGGVDANALQRPKRFFGAARNTEEAGSLTIIATALVDTGSKMDEVIYEEFKGTGNMEIHLSRRIAEKRIFPAIDINPSGTRREELMIDPEVLQKTWILRKILHPMDELQAIEFLMERMKNTKTNKEFFDSMKNGK</sequence>
<accession>A0A380MU07</accession>
<dbReference type="PANTHER" id="PTHR46425:SF1">
    <property type="entry name" value="TRANSCRIPTION TERMINATION FACTOR RHO"/>
    <property type="match status" value="1"/>
</dbReference>
<dbReference type="GO" id="GO:0016787">
    <property type="term" value="F:hydrolase activity"/>
    <property type="evidence" value="ECO:0007669"/>
    <property type="project" value="UniProtKB-KW"/>
</dbReference>
<keyword evidence="5 9" id="KW-0067">ATP-binding</keyword>
<dbReference type="InterPro" id="IPR011129">
    <property type="entry name" value="CSD"/>
</dbReference>
<evidence type="ECO:0000256" key="3">
    <source>
        <dbReference type="ARBA" id="ARBA00022801"/>
    </source>
</evidence>
<dbReference type="NCBIfam" id="NF006886">
    <property type="entry name" value="PRK09376.1"/>
    <property type="match status" value="1"/>
</dbReference>
<comment type="subunit">
    <text evidence="9">Homohexamer. The homohexamer assembles into an open ring structure.</text>
</comment>
<dbReference type="InterPro" id="IPR011113">
    <property type="entry name" value="Rho_RNA-bd"/>
</dbReference>
<proteinExistence type="inferred from homology"/>
<dbReference type="SMART" id="SM00959">
    <property type="entry name" value="Rho_N"/>
    <property type="match status" value="1"/>
</dbReference>
<dbReference type="CDD" id="cd04459">
    <property type="entry name" value="Rho_CSD"/>
    <property type="match status" value="1"/>
</dbReference>
<dbReference type="InterPro" id="IPR041703">
    <property type="entry name" value="Rho_factor_ATP-bd"/>
</dbReference>
<dbReference type="Pfam" id="PF00006">
    <property type="entry name" value="ATP-synt_ab"/>
    <property type="match status" value="1"/>
</dbReference>
<keyword evidence="7 9" id="KW-0805">Transcription regulation</keyword>
<comment type="function">
    <text evidence="9">Facilitates transcription termination by a mechanism that involves Rho binding to the nascent RNA, activation of Rho's RNA-dependent ATPase activity, and release of the mRNA from the DNA template.</text>
</comment>
<comment type="caution">
    <text evidence="9">Lacks conserved residue(s) required for the propagation of feature annotation.</text>
</comment>
<dbReference type="Gene3D" id="3.40.50.300">
    <property type="entry name" value="P-loop containing nucleotide triphosphate hydrolases"/>
    <property type="match status" value="1"/>
</dbReference>
<evidence type="ECO:0000256" key="4">
    <source>
        <dbReference type="ARBA" id="ARBA00022806"/>
    </source>
</evidence>
<protein>
    <recommendedName>
        <fullName evidence="9 10">Transcription termination factor Rho</fullName>
        <ecNumber evidence="9 10">3.6.4.-</ecNumber>
    </recommendedName>
    <alternativeName>
        <fullName evidence="9">ATP-dependent helicase Rho</fullName>
    </alternativeName>
</protein>
<organism evidence="13 14">
    <name type="scientific">Suttonella ornithocola</name>
    <dbReference type="NCBI Taxonomy" id="279832"/>
    <lineage>
        <taxon>Bacteria</taxon>
        <taxon>Pseudomonadati</taxon>
        <taxon>Pseudomonadota</taxon>
        <taxon>Gammaproteobacteria</taxon>
        <taxon>Cardiobacteriales</taxon>
        <taxon>Cardiobacteriaceae</taxon>
        <taxon>Suttonella</taxon>
    </lineage>
</organism>
<evidence type="ECO:0000256" key="10">
    <source>
        <dbReference type="NCBIfam" id="TIGR00767"/>
    </source>
</evidence>
<dbReference type="InterPro" id="IPR012340">
    <property type="entry name" value="NA-bd_OB-fold"/>
</dbReference>
<dbReference type="GO" id="GO:0003723">
    <property type="term" value="F:RNA binding"/>
    <property type="evidence" value="ECO:0007669"/>
    <property type="project" value="UniProtKB-UniRule"/>
</dbReference>
<name>A0A380MU07_9GAMM</name>
<evidence type="ECO:0000256" key="1">
    <source>
        <dbReference type="ARBA" id="ARBA00022472"/>
    </source>
</evidence>
<dbReference type="InterPro" id="IPR000194">
    <property type="entry name" value="ATPase_F1/V1/A1_a/bsu_nucl-bd"/>
</dbReference>
<evidence type="ECO:0000256" key="6">
    <source>
        <dbReference type="ARBA" id="ARBA00022884"/>
    </source>
</evidence>
<evidence type="ECO:0000256" key="8">
    <source>
        <dbReference type="ARBA" id="ARBA00023163"/>
    </source>
</evidence>
<keyword evidence="1 9" id="KW-0806">Transcription termination</keyword>
<dbReference type="SMART" id="SM00357">
    <property type="entry name" value="CSP"/>
    <property type="match status" value="1"/>
</dbReference>
<feature type="binding site" evidence="9">
    <location>
        <begin position="169"/>
        <end position="174"/>
    </location>
    <ligand>
        <name>ATP</name>
        <dbReference type="ChEBI" id="CHEBI:30616"/>
    </ligand>
</feature>
<feature type="binding site" evidence="9">
    <location>
        <begin position="181"/>
        <end position="186"/>
    </location>
    <ligand>
        <name>ATP</name>
        <dbReference type="ChEBI" id="CHEBI:30616"/>
    </ligand>
</feature>
<evidence type="ECO:0000256" key="5">
    <source>
        <dbReference type="ARBA" id="ARBA00022840"/>
    </source>
</evidence>
<dbReference type="InterPro" id="IPR036269">
    <property type="entry name" value="Rho_N_sf"/>
</dbReference>
<keyword evidence="8 9" id="KW-0804">Transcription</keyword>
<dbReference type="GO" id="GO:0005524">
    <property type="term" value="F:ATP binding"/>
    <property type="evidence" value="ECO:0007669"/>
    <property type="project" value="UniProtKB-UniRule"/>
</dbReference>
<dbReference type="AlphaFoldDB" id="A0A380MU07"/>
<dbReference type="Gene3D" id="1.10.720.10">
    <property type="match status" value="1"/>
</dbReference>
<dbReference type="InterPro" id="IPR027417">
    <property type="entry name" value="P-loop_NTPase"/>
</dbReference>
<comment type="similarity">
    <text evidence="9 11">Belongs to the Rho family.</text>
</comment>
<evidence type="ECO:0000256" key="7">
    <source>
        <dbReference type="ARBA" id="ARBA00023015"/>
    </source>
</evidence>
<dbReference type="InterPro" id="IPR004665">
    <property type="entry name" value="Term_rho"/>
</dbReference>
<dbReference type="FunFam" id="3.40.50.300:FF:000072">
    <property type="entry name" value="Transcription termination factor Rho"/>
    <property type="match status" value="1"/>
</dbReference>
<dbReference type="InterPro" id="IPR011112">
    <property type="entry name" value="Rho-like_N"/>
</dbReference>
<keyword evidence="6 9" id="KW-0694">RNA-binding</keyword>
<dbReference type="SUPFAM" id="SSF52540">
    <property type="entry name" value="P-loop containing nucleoside triphosphate hydrolases"/>
    <property type="match status" value="1"/>
</dbReference>
<dbReference type="CDD" id="cd01128">
    <property type="entry name" value="rho_factor_C"/>
    <property type="match status" value="1"/>
</dbReference>
<dbReference type="EC" id="3.6.4.-" evidence="9 10"/>
<dbReference type="GO" id="GO:0008186">
    <property type="term" value="F:ATP-dependent activity, acting on RNA"/>
    <property type="evidence" value="ECO:0007669"/>
    <property type="project" value="UniProtKB-UniRule"/>
</dbReference>
<dbReference type="Pfam" id="PF07498">
    <property type="entry name" value="Rho_N"/>
    <property type="match status" value="1"/>
</dbReference>
<dbReference type="GO" id="GO:0005829">
    <property type="term" value="C:cytosol"/>
    <property type="evidence" value="ECO:0007669"/>
    <property type="project" value="UniProtKB-ARBA"/>
</dbReference>
<dbReference type="SMART" id="SM00382">
    <property type="entry name" value="AAA"/>
    <property type="match status" value="1"/>
</dbReference>
<dbReference type="GO" id="GO:0006353">
    <property type="term" value="P:DNA-templated transcription termination"/>
    <property type="evidence" value="ECO:0007669"/>
    <property type="project" value="UniProtKB-UniRule"/>
</dbReference>
<dbReference type="EMBL" id="UHIC01000001">
    <property type="protein sequence ID" value="SUO95752.1"/>
    <property type="molecule type" value="Genomic_DNA"/>
</dbReference>
<dbReference type="NCBIfam" id="TIGR00767">
    <property type="entry name" value="rho"/>
    <property type="match status" value="1"/>
</dbReference>
<dbReference type="InterPro" id="IPR003593">
    <property type="entry name" value="AAA+_ATPase"/>
</dbReference>
<dbReference type="OrthoDB" id="9805197at2"/>
<gene>
    <name evidence="9 13" type="primary">rho</name>
    <name evidence="13" type="ORF">NCTC13337_01567</name>
</gene>
<evidence type="ECO:0000313" key="14">
    <source>
        <dbReference type="Proteomes" id="UP000254601"/>
    </source>
</evidence>
<dbReference type="PROSITE" id="PS51856">
    <property type="entry name" value="RHO_RNA_BD"/>
    <property type="match status" value="1"/>
</dbReference>
<feature type="binding site" evidence="9">
    <location>
        <position position="212"/>
    </location>
    <ligand>
        <name>ATP</name>
        <dbReference type="ChEBI" id="CHEBI:30616"/>
    </ligand>
</feature>
<evidence type="ECO:0000256" key="2">
    <source>
        <dbReference type="ARBA" id="ARBA00022741"/>
    </source>
</evidence>
<keyword evidence="3 9" id="KW-0378">Hydrolase</keyword>
<evidence type="ECO:0000256" key="11">
    <source>
        <dbReference type="PROSITE-ProRule" id="PRU01203"/>
    </source>
</evidence>
<dbReference type="Proteomes" id="UP000254601">
    <property type="component" value="Unassembled WGS sequence"/>
</dbReference>